<evidence type="ECO:0000313" key="1">
    <source>
        <dbReference type="EMBL" id="GAA3813566.1"/>
    </source>
</evidence>
<accession>A0ABP7IAH3</accession>
<gene>
    <name evidence="1" type="ORF">GCM10022380_34370</name>
</gene>
<evidence type="ECO:0000313" key="2">
    <source>
        <dbReference type="Proteomes" id="UP001501624"/>
    </source>
</evidence>
<comment type="caution">
    <text evidence="1">The sequence shown here is derived from an EMBL/GenBank/DDBJ whole genome shotgun (WGS) entry which is preliminary data.</text>
</comment>
<protein>
    <submittedName>
        <fullName evidence="1">Uncharacterized protein</fullName>
    </submittedName>
</protein>
<organism evidence="1 2">
    <name type="scientific">Amycolatopsis tucumanensis</name>
    <dbReference type="NCBI Taxonomy" id="401106"/>
    <lineage>
        <taxon>Bacteria</taxon>
        <taxon>Bacillati</taxon>
        <taxon>Actinomycetota</taxon>
        <taxon>Actinomycetes</taxon>
        <taxon>Pseudonocardiales</taxon>
        <taxon>Pseudonocardiaceae</taxon>
        <taxon>Amycolatopsis</taxon>
    </lineage>
</organism>
<keyword evidence="2" id="KW-1185">Reference proteome</keyword>
<reference evidence="2" key="1">
    <citation type="journal article" date="2019" name="Int. J. Syst. Evol. Microbiol.">
        <title>The Global Catalogue of Microorganisms (GCM) 10K type strain sequencing project: providing services to taxonomists for standard genome sequencing and annotation.</title>
        <authorList>
            <consortium name="The Broad Institute Genomics Platform"/>
            <consortium name="The Broad Institute Genome Sequencing Center for Infectious Disease"/>
            <person name="Wu L."/>
            <person name="Ma J."/>
        </authorList>
    </citation>
    <scope>NUCLEOTIDE SEQUENCE [LARGE SCALE GENOMIC DNA]</scope>
    <source>
        <strain evidence="2">JCM 17017</strain>
    </source>
</reference>
<dbReference type="Proteomes" id="UP001501624">
    <property type="component" value="Unassembled WGS sequence"/>
</dbReference>
<sequence length="104" mass="10924">MVIPSPDTGGESALWAVRLAGARKVTFRPPPPPLPECVSVAEQGCQGGKACLDNPGRRLKIGCGSGAGEVWLGWSVRFRCRAAVVGQEFFRSCPGSGSSVLHFP</sequence>
<dbReference type="EMBL" id="BAABCM010000004">
    <property type="protein sequence ID" value="GAA3813566.1"/>
    <property type="molecule type" value="Genomic_DNA"/>
</dbReference>
<proteinExistence type="predicted"/>
<name>A0ABP7IAH3_9PSEU</name>